<accession>A0A1B9G157</accession>
<dbReference type="AlphaFoldDB" id="A0A1B9G157"/>
<reference evidence="2" key="2">
    <citation type="submission" date="2014-01" db="EMBL/GenBank/DDBJ databases">
        <title>Evolution of pathogenesis and genome organization in the Tremellales.</title>
        <authorList>
            <person name="Cuomo C."/>
            <person name="Litvintseva A."/>
            <person name="Heitman J."/>
            <person name="Chen Y."/>
            <person name="Sun S."/>
            <person name="Springer D."/>
            <person name="Dromer F."/>
            <person name="Young S."/>
            <person name="Zeng Q."/>
            <person name="Chapman S."/>
            <person name="Gujja S."/>
            <person name="Saif S."/>
            <person name="Birren B."/>
        </authorList>
    </citation>
    <scope>NUCLEOTIDE SEQUENCE</scope>
    <source>
        <strain evidence="2">CBS 10118</strain>
    </source>
</reference>
<name>A0A1B9G157_9TREE</name>
<evidence type="ECO:0000313" key="2">
    <source>
        <dbReference type="EMBL" id="OCF24764.1"/>
    </source>
</evidence>
<feature type="compositionally biased region" description="Basic and acidic residues" evidence="1">
    <location>
        <begin position="19"/>
        <end position="54"/>
    </location>
</feature>
<evidence type="ECO:0000256" key="1">
    <source>
        <dbReference type="SAM" id="MobiDB-lite"/>
    </source>
</evidence>
<feature type="region of interest" description="Disordered" evidence="1">
    <location>
        <begin position="1"/>
        <end position="57"/>
    </location>
</feature>
<protein>
    <submittedName>
        <fullName evidence="2">Uncharacterized protein</fullName>
    </submittedName>
</protein>
<reference evidence="2" key="1">
    <citation type="submission" date="2013-07" db="EMBL/GenBank/DDBJ databases">
        <title>The Genome Sequence of Cryptococcus bestiolae CBS10118.</title>
        <authorList>
            <consortium name="The Broad Institute Genome Sequencing Platform"/>
            <person name="Cuomo C."/>
            <person name="Litvintseva A."/>
            <person name="Chen Y."/>
            <person name="Heitman J."/>
            <person name="Sun S."/>
            <person name="Springer D."/>
            <person name="Dromer F."/>
            <person name="Young S.K."/>
            <person name="Zeng Q."/>
            <person name="Gargeya S."/>
            <person name="Fitzgerald M."/>
            <person name="Abouelleil A."/>
            <person name="Alvarado L."/>
            <person name="Berlin A.M."/>
            <person name="Chapman S.B."/>
            <person name="Dewar J."/>
            <person name="Goldberg J."/>
            <person name="Griggs A."/>
            <person name="Gujja S."/>
            <person name="Hansen M."/>
            <person name="Howarth C."/>
            <person name="Imamovic A."/>
            <person name="Larimer J."/>
            <person name="McCowan C."/>
            <person name="Murphy C."/>
            <person name="Pearson M."/>
            <person name="Priest M."/>
            <person name="Roberts A."/>
            <person name="Saif S."/>
            <person name="Shea T."/>
            <person name="Sykes S."/>
            <person name="Wortman J."/>
            <person name="Nusbaum C."/>
            <person name="Birren B."/>
        </authorList>
    </citation>
    <scope>NUCLEOTIDE SEQUENCE [LARGE SCALE GENOMIC DNA]</scope>
    <source>
        <strain evidence="2">CBS 10118</strain>
    </source>
</reference>
<dbReference type="VEuPathDB" id="FungiDB:I302_06225"/>
<gene>
    <name evidence="2" type="ORF">I302_06225</name>
</gene>
<organism evidence="2">
    <name type="scientific">Kwoniella bestiolae CBS 10118</name>
    <dbReference type="NCBI Taxonomy" id="1296100"/>
    <lineage>
        <taxon>Eukaryota</taxon>
        <taxon>Fungi</taxon>
        <taxon>Dikarya</taxon>
        <taxon>Basidiomycota</taxon>
        <taxon>Agaricomycotina</taxon>
        <taxon>Tremellomycetes</taxon>
        <taxon>Tremellales</taxon>
        <taxon>Cryptococcaceae</taxon>
        <taxon>Kwoniella</taxon>
    </lineage>
</organism>
<proteinExistence type="predicted"/>
<sequence>MSSTGGSDKNAPLSAGAQDKYDKLMASTKHEISERKSKKDCQAKQRSSEGRTQEDLPIPCLPSLIADRICWDLLDVISASTLTLDAKKQLEKRVIAINAKYMETLEAGELSQKQRDHTFDEFCATVEYTLSRSKAEEQSR</sequence>
<dbReference type="EMBL" id="KI894022">
    <property type="protein sequence ID" value="OCF24764.1"/>
    <property type="molecule type" value="Genomic_DNA"/>
</dbReference>